<dbReference type="Pfam" id="PF13906">
    <property type="entry name" value="AA_permease_C"/>
    <property type="match status" value="1"/>
</dbReference>
<dbReference type="GO" id="GO:0015171">
    <property type="term" value="F:amino acid transmembrane transporter activity"/>
    <property type="evidence" value="ECO:0007669"/>
    <property type="project" value="TreeGrafter"/>
</dbReference>
<feature type="transmembrane region" description="Helical" evidence="3">
    <location>
        <begin position="50"/>
        <end position="68"/>
    </location>
</feature>
<accession>A0A0P4WIT9</accession>
<organism evidence="5">
    <name type="scientific">Scylla olivacea</name>
    <name type="common">Orange mud crab</name>
    <name type="synonym">Cancer olivacea</name>
    <dbReference type="NCBI Taxonomy" id="85551"/>
    <lineage>
        <taxon>Eukaryota</taxon>
        <taxon>Metazoa</taxon>
        <taxon>Ecdysozoa</taxon>
        <taxon>Arthropoda</taxon>
        <taxon>Crustacea</taxon>
        <taxon>Multicrustacea</taxon>
        <taxon>Malacostraca</taxon>
        <taxon>Eumalacostraca</taxon>
        <taxon>Eucarida</taxon>
        <taxon>Decapoda</taxon>
        <taxon>Pleocyemata</taxon>
        <taxon>Brachyura</taxon>
        <taxon>Eubrachyura</taxon>
        <taxon>Portunoidea</taxon>
        <taxon>Portunidae</taxon>
        <taxon>Portuninae</taxon>
        <taxon>Scylla</taxon>
    </lineage>
</organism>
<dbReference type="EMBL" id="GDRN01055705">
    <property type="protein sequence ID" value="JAI65938.1"/>
    <property type="molecule type" value="Transcribed_RNA"/>
</dbReference>
<keyword evidence="3" id="KW-0472">Membrane</keyword>
<protein>
    <recommendedName>
        <fullName evidence="4">Cationic amino acid transporter C-terminal domain-containing protein</fullName>
    </recommendedName>
</protein>
<reference evidence="5" key="1">
    <citation type="submission" date="2015-09" db="EMBL/GenBank/DDBJ databases">
        <title>Scylla olivacea transcriptome.</title>
        <authorList>
            <person name="Ikhwanuddin M."/>
        </authorList>
    </citation>
    <scope>NUCLEOTIDE SEQUENCE</scope>
</reference>
<evidence type="ECO:0000256" key="3">
    <source>
        <dbReference type="SAM" id="Phobius"/>
    </source>
</evidence>
<feature type="region of interest" description="Disordered" evidence="2">
    <location>
        <begin position="113"/>
        <end position="133"/>
    </location>
</feature>
<keyword evidence="3" id="KW-1133">Transmembrane helix</keyword>
<sequence length="133" mass="14555">MTSTVAGVVVITAHHQNELVLSFRVPLVPLLPLTSIFFNVGLMMHLNPMTWLRFIVWMVLGLLLYFAYGQHHSREGEPVSSYSTLLSEPAPAGNTVFGSVQHTLSHVTAKIASAASEDKKPIVEQDEAGNDDL</sequence>
<keyword evidence="3" id="KW-0812">Transmembrane</keyword>
<feature type="transmembrane region" description="Helical" evidence="3">
    <location>
        <begin position="25"/>
        <end position="44"/>
    </location>
</feature>
<dbReference type="GO" id="GO:0005886">
    <property type="term" value="C:plasma membrane"/>
    <property type="evidence" value="ECO:0007669"/>
    <property type="project" value="TreeGrafter"/>
</dbReference>
<dbReference type="PANTHER" id="PTHR43243:SF4">
    <property type="entry name" value="CATIONIC AMINO ACID TRANSPORTER 4"/>
    <property type="match status" value="1"/>
</dbReference>
<feature type="compositionally biased region" description="Acidic residues" evidence="2">
    <location>
        <begin position="124"/>
        <end position="133"/>
    </location>
</feature>
<evidence type="ECO:0000313" key="5">
    <source>
        <dbReference type="EMBL" id="JAI65938.1"/>
    </source>
</evidence>
<dbReference type="InterPro" id="IPR029485">
    <property type="entry name" value="CAT_C"/>
</dbReference>
<evidence type="ECO:0000259" key="4">
    <source>
        <dbReference type="Pfam" id="PF13906"/>
    </source>
</evidence>
<evidence type="ECO:0000256" key="2">
    <source>
        <dbReference type="SAM" id="MobiDB-lite"/>
    </source>
</evidence>
<dbReference type="PANTHER" id="PTHR43243">
    <property type="entry name" value="INNER MEMBRANE TRANSPORTER YGJI-RELATED"/>
    <property type="match status" value="1"/>
</dbReference>
<feature type="domain" description="Cationic amino acid transporter C-terminal" evidence="4">
    <location>
        <begin position="23"/>
        <end position="73"/>
    </location>
</feature>
<evidence type="ECO:0000256" key="1">
    <source>
        <dbReference type="ARBA" id="ARBA00022448"/>
    </source>
</evidence>
<proteinExistence type="predicted"/>
<keyword evidence="1" id="KW-0813">Transport</keyword>
<name>A0A0P4WIT9_SCYOL</name>
<dbReference type="AlphaFoldDB" id="A0A0P4WIT9"/>
<dbReference type="Gene3D" id="1.20.1740.10">
    <property type="entry name" value="Amino acid/polyamine transporter I"/>
    <property type="match status" value="1"/>
</dbReference>